<organism evidence="1 2">
    <name type="scientific">Termititenax aidoneus</name>
    <dbReference type="NCBI Taxonomy" id="2218524"/>
    <lineage>
        <taxon>Bacteria</taxon>
        <taxon>Bacillati</taxon>
        <taxon>Candidatus Margulisiibacteriota</taxon>
        <taxon>Candidatus Termititenacia</taxon>
        <taxon>Candidatus Termititenacales</taxon>
        <taxon>Candidatus Termititenacaceae</taxon>
        <taxon>Candidatus Termititenax</taxon>
    </lineage>
</organism>
<reference evidence="1 2" key="1">
    <citation type="journal article" date="2019" name="ISME J.">
        <title>Genome analyses of uncultured TG2/ZB3 bacteria in 'Margulisbacteria' specifically attached to ectosymbiotic spirochetes of protists in the termite gut.</title>
        <authorList>
            <person name="Utami Y.D."/>
            <person name="Kuwahara H."/>
            <person name="Igai K."/>
            <person name="Murakami T."/>
            <person name="Sugaya K."/>
            <person name="Morikawa T."/>
            <person name="Nagura Y."/>
            <person name="Yuki M."/>
            <person name="Deevong P."/>
            <person name="Inoue T."/>
            <person name="Kihara K."/>
            <person name="Lo N."/>
            <person name="Yamada A."/>
            <person name="Ohkuma M."/>
            <person name="Hongoh Y."/>
        </authorList>
    </citation>
    <scope>NUCLEOTIDE SEQUENCE [LARGE SCALE GENOMIC DNA]</scope>
    <source>
        <strain evidence="1">NkOx7-01</strain>
    </source>
</reference>
<dbReference type="Proteomes" id="UP000269352">
    <property type="component" value="Unassembled WGS sequence"/>
</dbReference>
<name>A0A388T850_TERA1</name>
<evidence type="ECO:0000313" key="2">
    <source>
        <dbReference type="Proteomes" id="UP000269352"/>
    </source>
</evidence>
<accession>A0A388T850</accession>
<evidence type="ECO:0000313" key="1">
    <source>
        <dbReference type="EMBL" id="GBR72545.1"/>
    </source>
</evidence>
<dbReference type="EMBL" id="BGZN01000001">
    <property type="protein sequence ID" value="GBR72545.1"/>
    <property type="molecule type" value="Genomic_DNA"/>
</dbReference>
<gene>
    <name evidence="1" type="ORF">NO1_0056</name>
</gene>
<protein>
    <submittedName>
        <fullName evidence="1">Uncharacterized protein</fullName>
    </submittedName>
</protein>
<keyword evidence="2" id="KW-1185">Reference proteome</keyword>
<proteinExistence type="predicted"/>
<sequence>MFYTKRIAYLGESISFGLEQLSQNYANFEPFVQPLYTDLLNCPDKLEHPAFVNRGQESMVFSLTIDGAAYAVRFAASKDGFALPRDYQDMSFKLRLRGAVRCRGVAGTEQIVAFSEQDKITVAEFLPGKPLGWLARQDTNRISNAQLAGLIDIMLELNEREIFIDPNPDNILYDFTAGFSLLDYSLAQSPVLLGGNCYVLSFAASMLAHSGFPDVLYNANWSRQQAKNAQKLYANNLALLQRFCNVVETKLTGEELADSLYKIKRQISALQNWQAVCGSRFFNYSNL</sequence>
<dbReference type="AlphaFoldDB" id="A0A388T850"/>
<comment type="caution">
    <text evidence="1">The sequence shown here is derived from an EMBL/GenBank/DDBJ whole genome shotgun (WGS) entry which is preliminary data.</text>
</comment>